<organism evidence="2 3">
    <name type="scientific">Armillaria gallica</name>
    <name type="common">Bulbous honey fungus</name>
    <name type="synonym">Armillaria bulbosa</name>
    <dbReference type="NCBI Taxonomy" id="47427"/>
    <lineage>
        <taxon>Eukaryota</taxon>
        <taxon>Fungi</taxon>
        <taxon>Dikarya</taxon>
        <taxon>Basidiomycota</taxon>
        <taxon>Agaricomycotina</taxon>
        <taxon>Agaricomycetes</taxon>
        <taxon>Agaricomycetidae</taxon>
        <taxon>Agaricales</taxon>
        <taxon>Marasmiineae</taxon>
        <taxon>Physalacriaceae</taxon>
        <taxon>Armillaria</taxon>
    </lineage>
</organism>
<evidence type="ECO:0008006" key="4">
    <source>
        <dbReference type="Google" id="ProtNLM"/>
    </source>
</evidence>
<dbReference type="OrthoDB" id="5418601at2759"/>
<dbReference type="EMBL" id="KZ293675">
    <property type="protein sequence ID" value="PBK88091.1"/>
    <property type="molecule type" value="Genomic_DNA"/>
</dbReference>
<proteinExistence type="predicted"/>
<dbReference type="AlphaFoldDB" id="A0A2H3CYJ9"/>
<dbReference type="InParanoid" id="A0A2H3CYJ9"/>
<reference evidence="3" key="1">
    <citation type="journal article" date="2017" name="Nat. Ecol. Evol.">
        <title>Genome expansion and lineage-specific genetic innovations in the forest pathogenic fungi Armillaria.</title>
        <authorList>
            <person name="Sipos G."/>
            <person name="Prasanna A.N."/>
            <person name="Walter M.C."/>
            <person name="O'Connor E."/>
            <person name="Balint B."/>
            <person name="Krizsan K."/>
            <person name="Kiss B."/>
            <person name="Hess J."/>
            <person name="Varga T."/>
            <person name="Slot J."/>
            <person name="Riley R."/>
            <person name="Boka B."/>
            <person name="Rigling D."/>
            <person name="Barry K."/>
            <person name="Lee J."/>
            <person name="Mihaltcheva S."/>
            <person name="LaButti K."/>
            <person name="Lipzen A."/>
            <person name="Waldron R."/>
            <person name="Moloney N.M."/>
            <person name="Sperisen C."/>
            <person name="Kredics L."/>
            <person name="Vagvoelgyi C."/>
            <person name="Patrignani A."/>
            <person name="Fitzpatrick D."/>
            <person name="Nagy I."/>
            <person name="Doyle S."/>
            <person name="Anderson J.B."/>
            <person name="Grigoriev I.V."/>
            <person name="Gueldener U."/>
            <person name="Muensterkoetter M."/>
            <person name="Nagy L.G."/>
        </authorList>
    </citation>
    <scope>NUCLEOTIDE SEQUENCE [LARGE SCALE GENOMIC DNA]</scope>
    <source>
        <strain evidence="3">Ar21-2</strain>
    </source>
</reference>
<name>A0A2H3CYJ9_ARMGA</name>
<dbReference type="Proteomes" id="UP000217790">
    <property type="component" value="Unassembled WGS sequence"/>
</dbReference>
<evidence type="ECO:0000256" key="1">
    <source>
        <dbReference type="SAM" id="MobiDB-lite"/>
    </source>
</evidence>
<protein>
    <recommendedName>
        <fullName evidence="4">Heterokaryon incompatibility domain-containing protein</fullName>
    </recommendedName>
</protein>
<evidence type="ECO:0000313" key="2">
    <source>
        <dbReference type="EMBL" id="PBK88091.1"/>
    </source>
</evidence>
<feature type="region of interest" description="Disordered" evidence="1">
    <location>
        <begin position="521"/>
        <end position="540"/>
    </location>
</feature>
<sequence length="668" mass="75308">MLYQLLVTGAKSLWSHIRSIISPLLPATDASPDVMSGVHYNHPGIISSESQEAILPQHRGPDPTITEVDSIVVGVPSNLPATKAKRLKSSYERLISVISKGRSDDQQVEKGRHKNLCGVTLSAFTDGDPLQSSIKVPKQRAYPGSKHVIPSSLADTRCTELGVNGLLDKLNTTLGTAYTLKAPSLYSVLQTCISNDYDFGVAYGRLRPIWYSVNQTTIGDELCTRELKDQKMRQEALVDNRIVNPDMPPRRVWDLYSNRVVPYWVVSDKEPWAISYAWTDPPHRINVLTPINANEWRVPMHKDGNLDLVRIELLNLGAEYVWLDILCLRRYDSQEPEEKERLRKEEWKLDVPTSGYVYHHTEMVVYYFCGLGGAFSLTMDDFDNPRFWLNRAWTFQEISKSWIIAGSTDDVTLTATSIDEAGEHGPVVSRLFRELQSLAQIVHRVDNVLDLLLHIRGRGSENGVDKVTALVYPLRSKTIPTYDEEQHEEDAWAGLVATMSQQNRGQLFFLYPETGTGAKKWGPHWEQVSSTGTHLPTGREDLCEPVERDDEADADWYHGMCIEEGWVRGLAVGDLSSADRWGEMVTQDANGISHTFKIVAPHQSPIPEDAYTLISSGAQQTLGKYWVAGRRLGGQEFEKVSIFRMTDEREITRLMDMGIANKTRNLLI</sequence>
<accession>A0A2H3CYJ9</accession>
<gene>
    <name evidence="2" type="ORF">ARMGADRAFT_1085068</name>
</gene>
<keyword evidence="3" id="KW-1185">Reference proteome</keyword>
<evidence type="ECO:0000313" key="3">
    <source>
        <dbReference type="Proteomes" id="UP000217790"/>
    </source>
</evidence>